<evidence type="ECO:0000256" key="1">
    <source>
        <dbReference type="SAM" id="Phobius"/>
    </source>
</evidence>
<feature type="transmembrane region" description="Helical" evidence="1">
    <location>
        <begin position="267"/>
        <end position="294"/>
    </location>
</feature>
<organism evidence="2 3">
    <name type="scientific">Desulfomonile tiedjei (strain ATCC 49306 / DSM 6799 / DCB-1)</name>
    <dbReference type="NCBI Taxonomy" id="706587"/>
    <lineage>
        <taxon>Bacteria</taxon>
        <taxon>Pseudomonadati</taxon>
        <taxon>Thermodesulfobacteriota</taxon>
        <taxon>Desulfomonilia</taxon>
        <taxon>Desulfomonilales</taxon>
        <taxon>Desulfomonilaceae</taxon>
        <taxon>Desulfomonile</taxon>
    </lineage>
</organism>
<proteinExistence type="predicted"/>
<name>I4C2E7_DESTA</name>
<reference evidence="3" key="1">
    <citation type="submission" date="2012-06" db="EMBL/GenBank/DDBJ databases">
        <title>Complete sequence of chromosome of Desulfomonile tiedjei DSM 6799.</title>
        <authorList>
            <person name="Lucas S."/>
            <person name="Copeland A."/>
            <person name="Lapidus A."/>
            <person name="Glavina del Rio T."/>
            <person name="Dalin E."/>
            <person name="Tice H."/>
            <person name="Bruce D."/>
            <person name="Goodwin L."/>
            <person name="Pitluck S."/>
            <person name="Peters L."/>
            <person name="Ovchinnikova G."/>
            <person name="Zeytun A."/>
            <person name="Lu M."/>
            <person name="Kyrpides N."/>
            <person name="Mavromatis K."/>
            <person name="Ivanova N."/>
            <person name="Brettin T."/>
            <person name="Detter J.C."/>
            <person name="Han C."/>
            <person name="Larimer F."/>
            <person name="Land M."/>
            <person name="Hauser L."/>
            <person name="Markowitz V."/>
            <person name="Cheng J.-F."/>
            <person name="Hugenholtz P."/>
            <person name="Woyke T."/>
            <person name="Wu D."/>
            <person name="Spring S."/>
            <person name="Schroeder M."/>
            <person name="Brambilla E."/>
            <person name="Klenk H.-P."/>
            <person name="Eisen J.A."/>
        </authorList>
    </citation>
    <scope>NUCLEOTIDE SEQUENCE [LARGE SCALE GENOMIC DNA]</scope>
    <source>
        <strain evidence="3">ATCC 49306 / DSM 6799 / DCB-1</strain>
    </source>
</reference>
<feature type="transmembrane region" description="Helical" evidence="1">
    <location>
        <begin position="342"/>
        <end position="363"/>
    </location>
</feature>
<feature type="transmembrane region" description="Helical" evidence="1">
    <location>
        <begin position="306"/>
        <end position="322"/>
    </location>
</feature>
<dbReference type="Proteomes" id="UP000006055">
    <property type="component" value="Chromosome"/>
</dbReference>
<keyword evidence="1" id="KW-1133">Transmembrane helix</keyword>
<dbReference type="InterPro" id="IPR038880">
    <property type="entry name" value="MJ0871-like"/>
</dbReference>
<evidence type="ECO:0000313" key="2">
    <source>
        <dbReference type="EMBL" id="AFM23738.1"/>
    </source>
</evidence>
<keyword evidence="1" id="KW-0472">Membrane</keyword>
<keyword evidence="1" id="KW-0812">Transmembrane</keyword>
<accession>I4C2E7</accession>
<feature type="transmembrane region" description="Helical" evidence="1">
    <location>
        <begin position="229"/>
        <end position="247"/>
    </location>
</feature>
<dbReference type="HOGENOM" id="CLU_048086_2_2_7"/>
<keyword evidence="3" id="KW-1185">Reference proteome</keyword>
<dbReference type="EMBL" id="CP003360">
    <property type="protein sequence ID" value="AFM23738.1"/>
    <property type="molecule type" value="Genomic_DNA"/>
</dbReference>
<dbReference type="AlphaFoldDB" id="I4C2E7"/>
<gene>
    <name evidence="2" type="ordered locus">Desti_1021</name>
</gene>
<evidence type="ECO:0008006" key="4">
    <source>
        <dbReference type="Google" id="ProtNLM"/>
    </source>
</evidence>
<evidence type="ECO:0000313" key="3">
    <source>
        <dbReference type="Proteomes" id="UP000006055"/>
    </source>
</evidence>
<sequence length="364" mass="39204">MKRMSRIAGNASSGMKGKRPGKKWLIVPSILILAGTASLAWSLYVPGSALSGEKLYSKLIVPLLKLLVLLSVGLLAGQALESLGWTRKLARLVRPLTRWGHLNDESGAAFVSSFVSGVVANSMLVDFYQAKRISRKELVLTYLVNNGLPVYLVHLPTTFFVVASLAGTAGLLYLALTFIAACLRSIGVLAYTRWTLPAPSPAWSALVDHLDANNTSVMRKIWEKFRGRFVRLVLYTIPIYILVFLAGERGVFQWLRSGAVGFVSSDVFPIEAAGVVIFALAAEFTSGMAAAGALQNTGSLDVKQTVLALVLGTIIATPLRAVRHQLPTYAGLFSLGLGSQLLFMSQALRILSLAAVVLPYAIWG</sequence>
<dbReference type="KEGG" id="dti:Desti_1021"/>
<protein>
    <recommendedName>
        <fullName evidence="4">Nucleoside recognition protein</fullName>
    </recommendedName>
</protein>
<dbReference type="PANTHER" id="PTHR38139:SF1">
    <property type="entry name" value="NUCLEOSIDE TRANSPORTER_FEOB GTPASE GATE DOMAIN-CONTAINING PROTEIN"/>
    <property type="match status" value="1"/>
</dbReference>
<dbReference type="STRING" id="706587.Desti_1021"/>
<feature type="transmembrane region" description="Helical" evidence="1">
    <location>
        <begin position="66"/>
        <end position="86"/>
    </location>
</feature>
<dbReference type="eggNOG" id="COG3366">
    <property type="taxonomic scope" value="Bacteria"/>
</dbReference>
<feature type="transmembrane region" description="Helical" evidence="1">
    <location>
        <begin position="150"/>
        <end position="183"/>
    </location>
</feature>
<dbReference type="PANTHER" id="PTHR38139">
    <property type="entry name" value="GATE DOMAIN-CONTAINING PROTEIN"/>
    <property type="match status" value="1"/>
</dbReference>